<proteinExistence type="predicted"/>
<gene>
    <name evidence="3" type="ORF">BDP27DRAFT_742640</name>
</gene>
<keyword evidence="2" id="KW-0472">Membrane</keyword>
<protein>
    <submittedName>
        <fullName evidence="3">Uncharacterized protein</fullName>
    </submittedName>
</protein>
<keyword evidence="4" id="KW-1185">Reference proteome</keyword>
<feature type="transmembrane region" description="Helical" evidence="2">
    <location>
        <begin position="75"/>
        <end position="96"/>
    </location>
</feature>
<evidence type="ECO:0000313" key="4">
    <source>
        <dbReference type="Proteomes" id="UP000772434"/>
    </source>
</evidence>
<evidence type="ECO:0000313" key="3">
    <source>
        <dbReference type="EMBL" id="KAF9043475.1"/>
    </source>
</evidence>
<keyword evidence="2" id="KW-0812">Transmembrane</keyword>
<dbReference type="Proteomes" id="UP000772434">
    <property type="component" value="Unassembled WGS sequence"/>
</dbReference>
<organism evidence="3 4">
    <name type="scientific">Rhodocollybia butyracea</name>
    <dbReference type="NCBI Taxonomy" id="206335"/>
    <lineage>
        <taxon>Eukaryota</taxon>
        <taxon>Fungi</taxon>
        <taxon>Dikarya</taxon>
        <taxon>Basidiomycota</taxon>
        <taxon>Agaricomycotina</taxon>
        <taxon>Agaricomycetes</taxon>
        <taxon>Agaricomycetidae</taxon>
        <taxon>Agaricales</taxon>
        <taxon>Marasmiineae</taxon>
        <taxon>Omphalotaceae</taxon>
        <taxon>Rhodocollybia</taxon>
    </lineage>
</organism>
<evidence type="ECO:0000256" key="2">
    <source>
        <dbReference type="SAM" id="Phobius"/>
    </source>
</evidence>
<dbReference type="AlphaFoldDB" id="A0A9P5P7U6"/>
<name>A0A9P5P7U6_9AGAR</name>
<evidence type="ECO:0000256" key="1">
    <source>
        <dbReference type="SAM" id="MobiDB-lite"/>
    </source>
</evidence>
<keyword evidence="2" id="KW-1133">Transmembrane helix</keyword>
<reference evidence="3" key="1">
    <citation type="submission" date="2020-11" db="EMBL/GenBank/DDBJ databases">
        <authorList>
            <consortium name="DOE Joint Genome Institute"/>
            <person name="Ahrendt S."/>
            <person name="Riley R."/>
            <person name="Andreopoulos W."/>
            <person name="Labutti K."/>
            <person name="Pangilinan J."/>
            <person name="Ruiz-Duenas F.J."/>
            <person name="Barrasa J.M."/>
            <person name="Sanchez-Garcia M."/>
            <person name="Camarero S."/>
            <person name="Miyauchi S."/>
            <person name="Serrano A."/>
            <person name="Linde D."/>
            <person name="Babiker R."/>
            <person name="Drula E."/>
            <person name="Ayuso-Fernandez I."/>
            <person name="Pacheco R."/>
            <person name="Padilla G."/>
            <person name="Ferreira P."/>
            <person name="Barriuso J."/>
            <person name="Kellner H."/>
            <person name="Castanera R."/>
            <person name="Alfaro M."/>
            <person name="Ramirez L."/>
            <person name="Pisabarro A.G."/>
            <person name="Kuo A."/>
            <person name="Tritt A."/>
            <person name="Lipzen A."/>
            <person name="He G."/>
            <person name="Yan M."/>
            <person name="Ng V."/>
            <person name="Cullen D."/>
            <person name="Martin F."/>
            <person name="Rosso M.-N."/>
            <person name="Henrissat B."/>
            <person name="Hibbett D."/>
            <person name="Martinez A.T."/>
            <person name="Grigoriev I.V."/>
        </authorList>
    </citation>
    <scope>NUCLEOTIDE SEQUENCE</scope>
    <source>
        <strain evidence="3">AH 40177</strain>
    </source>
</reference>
<comment type="caution">
    <text evidence="3">The sequence shown here is derived from an EMBL/GenBank/DDBJ whole genome shotgun (WGS) entry which is preliminary data.</text>
</comment>
<sequence length="254" mass="28254">MASITRSSCRGVTPILEIDPRRTQCVRSVMRAPPEWRAYSGHASTSLEYRERLSSTRWVMRDVRAVGRFDGEAFFWRWTLFAEVVFLLVLVSAFFATSRASLMPPLNDPKCSWSAANLARASSSLPLCSTPASAVGTGRDWRHLLLHLTWQPIRLLVNHRLVFTSLPPSHPSNQLNPPCYPFAVPALVCSFSMTSVDNIDSITFHLALSCSIFSAGIPARYTAAPKTTKGEEGEKTAVSVQQAVPITKRYSPRR</sequence>
<feature type="region of interest" description="Disordered" evidence="1">
    <location>
        <begin position="225"/>
        <end position="254"/>
    </location>
</feature>
<dbReference type="EMBL" id="JADNRY010000537">
    <property type="protein sequence ID" value="KAF9043475.1"/>
    <property type="molecule type" value="Genomic_DNA"/>
</dbReference>
<accession>A0A9P5P7U6</accession>